<evidence type="ECO:0000313" key="3">
    <source>
        <dbReference type="Proteomes" id="UP000753961"/>
    </source>
</evidence>
<dbReference type="Gene3D" id="3.40.630.30">
    <property type="match status" value="1"/>
</dbReference>
<organism evidence="2 3">
    <name type="scientific">Membranihabitans marinus</name>
    <dbReference type="NCBI Taxonomy" id="1227546"/>
    <lineage>
        <taxon>Bacteria</taxon>
        <taxon>Pseudomonadati</taxon>
        <taxon>Bacteroidota</taxon>
        <taxon>Saprospiria</taxon>
        <taxon>Saprospirales</taxon>
        <taxon>Saprospiraceae</taxon>
        <taxon>Membranihabitans</taxon>
    </lineage>
</organism>
<dbReference type="GO" id="GO:0016747">
    <property type="term" value="F:acyltransferase activity, transferring groups other than amino-acyl groups"/>
    <property type="evidence" value="ECO:0007669"/>
    <property type="project" value="InterPro"/>
</dbReference>
<name>A0A953HVS5_9BACT</name>
<protein>
    <submittedName>
        <fullName evidence="2">GNAT family N-acetyltransferase</fullName>
        <ecNumber evidence="2">2.3.1.-</ecNumber>
    </submittedName>
</protein>
<proteinExistence type="predicted"/>
<reference evidence="2" key="1">
    <citation type="submission" date="2021-06" db="EMBL/GenBank/DDBJ databases">
        <title>44 bacteria genomes isolated from Dapeng, Shenzhen.</title>
        <authorList>
            <person name="Zheng W."/>
            <person name="Yu S."/>
            <person name="Huang Y."/>
        </authorList>
    </citation>
    <scope>NUCLEOTIDE SEQUENCE</scope>
    <source>
        <strain evidence="2">DP5N28-2</strain>
    </source>
</reference>
<dbReference type="Proteomes" id="UP000753961">
    <property type="component" value="Unassembled WGS sequence"/>
</dbReference>
<evidence type="ECO:0000313" key="2">
    <source>
        <dbReference type="EMBL" id="MBY5957451.1"/>
    </source>
</evidence>
<keyword evidence="2" id="KW-0808">Transferase</keyword>
<dbReference type="PROSITE" id="PS51186">
    <property type="entry name" value="GNAT"/>
    <property type="match status" value="1"/>
</dbReference>
<feature type="domain" description="N-acetyltransferase" evidence="1">
    <location>
        <begin position="9"/>
        <end position="178"/>
    </location>
</feature>
<dbReference type="RefSeq" id="WP_222578973.1">
    <property type="nucleotide sequence ID" value="NZ_JAHVHU010000005.1"/>
</dbReference>
<keyword evidence="2" id="KW-0012">Acyltransferase</keyword>
<dbReference type="EMBL" id="JAHVHU010000005">
    <property type="protein sequence ID" value="MBY5957451.1"/>
    <property type="molecule type" value="Genomic_DNA"/>
</dbReference>
<dbReference type="Pfam" id="PF13673">
    <property type="entry name" value="Acetyltransf_10"/>
    <property type="match status" value="1"/>
</dbReference>
<sequence>MKIIDFSHAAFDQLSLRQWYAISRLRQQVFVVEQACPYLDADGRDRLAHHIIGHDHLGHMVAYARIVHPSDQVVPMDKIQYFTSSEIKTLRSRVASNRSQFNIPALGRVVLHPSVRGKGQGEVLMTYALSCFTTLFPDKPAFVSAQQPLHDFYFRHGFRQSGPSYLEDQIPHIPMVMK</sequence>
<dbReference type="InterPro" id="IPR016181">
    <property type="entry name" value="Acyl_CoA_acyltransferase"/>
</dbReference>
<accession>A0A953HVS5</accession>
<dbReference type="EC" id="2.3.1.-" evidence="2"/>
<evidence type="ECO:0000259" key="1">
    <source>
        <dbReference type="PROSITE" id="PS51186"/>
    </source>
</evidence>
<dbReference type="InterPro" id="IPR000182">
    <property type="entry name" value="GNAT_dom"/>
</dbReference>
<dbReference type="AlphaFoldDB" id="A0A953HVS5"/>
<comment type="caution">
    <text evidence="2">The sequence shown here is derived from an EMBL/GenBank/DDBJ whole genome shotgun (WGS) entry which is preliminary data.</text>
</comment>
<keyword evidence="3" id="KW-1185">Reference proteome</keyword>
<gene>
    <name evidence="2" type="ORF">KUV50_04840</name>
</gene>
<dbReference type="SUPFAM" id="SSF55729">
    <property type="entry name" value="Acyl-CoA N-acyltransferases (Nat)"/>
    <property type="match status" value="1"/>
</dbReference>